<dbReference type="FunCoup" id="A0A7N2LJR3">
    <property type="interactions" value="310"/>
</dbReference>
<dbReference type="RefSeq" id="XP_030972501.1">
    <property type="nucleotide sequence ID" value="XM_031116641.1"/>
</dbReference>
<dbReference type="Gramene" id="QL05p004031:mrna">
    <property type="protein sequence ID" value="QL05p004031:mrna:CDS:2"/>
    <property type="gene ID" value="QL05p004031"/>
</dbReference>
<dbReference type="EnsemblPlants" id="QL05p004031:mrna">
    <property type="protein sequence ID" value="QL05p004031:mrna:CDS:2"/>
    <property type="gene ID" value="QL05p004031"/>
</dbReference>
<name>A0A7N2LJR3_QUELO</name>
<dbReference type="EMBL" id="LRBV02000005">
    <property type="status" value="NOT_ANNOTATED_CDS"/>
    <property type="molecule type" value="Genomic_DNA"/>
</dbReference>
<protein>
    <submittedName>
        <fullName evidence="2">Uncharacterized protein</fullName>
    </submittedName>
</protein>
<organism evidence="2 3">
    <name type="scientific">Quercus lobata</name>
    <name type="common">Valley oak</name>
    <dbReference type="NCBI Taxonomy" id="97700"/>
    <lineage>
        <taxon>Eukaryota</taxon>
        <taxon>Viridiplantae</taxon>
        <taxon>Streptophyta</taxon>
        <taxon>Embryophyta</taxon>
        <taxon>Tracheophyta</taxon>
        <taxon>Spermatophyta</taxon>
        <taxon>Magnoliopsida</taxon>
        <taxon>eudicotyledons</taxon>
        <taxon>Gunneridae</taxon>
        <taxon>Pentapetalae</taxon>
        <taxon>rosids</taxon>
        <taxon>fabids</taxon>
        <taxon>Fagales</taxon>
        <taxon>Fagaceae</taxon>
        <taxon>Quercus</taxon>
    </lineage>
</organism>
<feature type="region of interest" description="Disordered" evidence="1">
    <location>
        <begin position="1"/>
        <end position="20"/>
    </location>
</feature>
<keyword evidence="3" id="KW-1185">Reference proteome</keyword>
<evidence type="ECO:0000313" key="2">
    <source>
        <dbReference type="EnsemblPlants" id="QL05p004031:mrna:CDS:2"/>
    </source>
</evidence>
<evidence type="ECO:0000256" key="1">
    <source>
        <dbReference type="SAM" id="MobiDB-lite"/>
    </source>
</evidence>
<dbReference type="PANTHER" id="PTHR34788">
    <property type="entry name" value="F15I1.22"/>
    <property type="match status" value="1"/>
</dbReference>
<gene>
    <name evidence="2" type="primary">LOC115992445</name>
</gene>
<sequence>MAQDHEPLNPNPTVPTQTHLNPICRYPPRVRIPLRRRRKLPTVRLGGNKKPRRVLPLAKIFRRMRLRWLKLQYRIMLRKLKEYYRNMIKDMKEASATLETFHHRVLLEASFAVPVMGVSFNSYPYLPGSDRPRTLTM</sequence>
<accession>A0A7N2LJR3</accession>
<dbReference type="OMA" id="IFMETSF"/>
<dbReference type="InParanoid" id="A0A7N2LJR3"/>
<evidence type="ECO:0000313" key="3">
    <source>
        <dbReference type="Proteomes" id="UP000594261"/>
    </source>
</evidence>
<reference evidence="2 3" key="1">
    <citation type="journal article" date="2016" name="G3 (Bethesda)">
        <title>First Draft Assembly and Annotation of the Genome of a California Endemic Oak Quercus lobata Nee (Fagaceae).</title>
        <authorList>
            <person name="Sork V.L."/>
            <person name="Fitz-Gibbon S.T."/>
            <person name="Puiu D."/>
            <person name="Crepeau M."/>
            <person name="Gugger P.F."/>
            <person name="Sherman R."/>
            <person name="Stevens K."/>
            <person name="Langley C.H."/>
            <person name="Pellegrini M."/>
            <person name="Salzberg S.L."/>
        </authorList>
    </citation>
    <scope>NUCLEOTIDE SEQUENCE [LARGE SCALE GENOMIC DNA]</scope>
    <source>
        <strain evidence="2 3">cv. SW786</strain>
    </source>
</reference>
<dbReference type="KEGG" id="qlo:115992445"/>
<dbReference type="PANTHER" id="PTHR34788:SF4">
    <property type="entry name" value="F15I1.22"/>
    <property type="match status" value="1"/>
</dbReference>
<dbReference type="Proteomes" id="UP000594261">
    <property type="component" value="Chromosome 5"/>
</dbReference>
<proteinExistence type="predicted"/>
<reference evidence="2" key="2">
    <citation type="submission" date="2021-01" db="UniProtKB">
        <authorList>
            <consortium name="EnsemblPlants"/>
        </authorList>
    </citation>
    <scope>IDENTIFICATION</scope>
</reference>
<dbReference type="AlphaFoldDB" id="A0A7N2LJR3"/>
<dbReference type="OrthoDB" id="1937329at2759"/>
<dbReference type="GeneID" id="115992445"/>